<evidence type="ECO:0000313" key="2">
    <source>
        <dbReference type="EMBL" id="ETV69639.1"/>
    </source>
</evidence>
<proteinExistence type="predicted"/>
<gene>
    <name evidence="2" type="ORF">H257_14662</name>
</gene>
<dbReference type="EMBL" id="KI913173">
    <property type="protein sequence ID" value="ETV69639.1"/>
    <property type="molecule type" value="Genomic_DNA"/>
</dbReference>
<dbReference type="RefSeq" id="XP_009840855.1">
    <property type="nucleotide sequence ID" value="XM_009842553.1"/>
</dbReference>
<feature type="region of interest" description="Disordered" evidence="1">
    <location>
        <begin position="35"/>
        <end position="59"/>
    </location>
</feature>
<reference evidence="2" key="1">
    <citation type="submission" date="2013-12" db="EMBL/GenBank/DDBJ databases">
        <title>The Genome Sequence of Aphanomyces astaci APO3.</title>
        <authorList>
            <consortium name="The Broad Institute Genomics Platform"/>
            <person name="Russ C."/>
            <person name="Tyler B."/>
            <person name="van West P."/>
            <person name="Dieguez-Uribeondo J."/>
            <person name="Young S.K."/>
            <person name="Zeng Q."/>
            <person name="Gargeya S."/>
            <person name="Fitzgerald M."/>
            <person name="Abouelleil A."/>
            <person name="Alvarado L."/>
            <person name="Chapman S.B."/>
            <person name="Gainer-Dewar J."/>
            <person name="Goldberg J."/>
            <person name="Griggs A."/>
            <person name="Gujja S."/>
            <person name="Hansen M."/>
            <person name="Howarth C."/>
            <person name="Imamovic A."/>
            <person name="Ireland A."/>
            <person name="Larimer J."/>
            <person name="McCowan C."/>
            <person name="Murphy C."/>
            <person name="Pearson M."/>
            <person name="Poon T.W."/>
            <person name="Priest M."/>
            <person name="Roberts A."/>
            <person name="Saif S."/>
            <person name="Shea T."/>
            <person name="Sykes S."/>
            <person name="Wortman J."/>
            <person name="Nusbaum C."/>
            <person name="Birren B."/>
        </authorList>
    </citation>
    <scope>NUCLEOTIDE SEQUENCE [LARGE SCALE GENOMIC DNA]</scope>
    <source>
        <strain evidence="2">APO3</strain>
    </source>
</reference>
<dbReference type="VEuPathDB" id="FungiDB:H257_14662"/>
<dbReference type="AlphaFoldDB" id="W4FS46"/>
<accession>W4FS46</accession>
<protein>
    <submittedName>
        <fullName evidence="2">Uncharacterized protein</fullName>
    </submittedName>
</protein>
<evidence type="ECO:0000256" key="1">
    <source>
        <dbReference type="SAM" id="MobiDB-lite"/>
    </source>
</evidence>
<dbReference type="GeneID" id="20816658"/>
<name>W4FS46_APHAT</name>
<organism evidence="2">
    <name type="scientific">Aphanomyces astaci</name>
    <name type="common">Crayfish plague agent</name>
    <dbReference type="NCBI Taxonomy" id="112090"/>
    <lineage>
        <taxon>Eukaryota</taxon>
        <taxon>Sar</taxon>
        <taxon>Stramenopiles</taxon>
        <taxon>Oomycota</taxon>
        <taxon>Saprolegniomycetes</taxon>
        <taxon>Saprolegniales</taxon>
        <taxon>Verrucalvaceae</taxon>
        <taxon>Aphanomyces</taxon>
    </lineage>
</organism>
<sequence length="136" mass="15654">MNYVAQAKAEHARRWAAAFDSPVWQPIAQQWTTQPENAGWTPVSGPHQSGPSLVLKDNEYPPITTVDRDSLVVWKRKRGRYEEKLKDNAQRMQHDLCSTAVPWLESGDRSMVEAACLCLWDINIDDLDESEFRERI</sequence>